<dbReference type="Proteomes" id="UP000275846">
    <property type="component" value="Unassembled WGS sequence"/>
</dbReference>
<dbReference type="EMBL" id="UYSU01044771">
    <property type="protein sequence ID" value="VDM04970.1"/>
    <property type="molecule type" value="Genomic_DNA"/>
</dbReference>
<name>A0A183TQ37_SCHSO</name>
<sequence>MPIVGQITTSSSPRRGSNYNSEEGSKVRGRQQPITEKLEDLNAPDEKATKEERWCQLRNVIQSTALEVLGRARRQHQDWFNDNDFDISKLLAEKNELHKAYIDLRTDATKSAFFRCRRLLQQLLREMQDAWMIQKFEEIQGYADRNEMKTFFKAIKAIYGPCIKGTAPMLSSDGTALLTEKLQILKRWVEHFGSVLNCSSSFSSGHEQ</sequence>
<evidence type="ECO:0000313" key="3">
    <source>
        <dbReference type="Proteomes" id="UP000275846"/>
    </source>
</evidence>
<feature type="compositionally biased region" description="Polar residues" evidence="1">
    <location>
        <begin position="1"/>
        <end position="22"/>
    </location>
</feature>
<dbReference type="WBParaSite" id="SSLN_0001928201-mRNA-1">
    <property type="protein sequence ID" value="SSLN_0001928201-mRNA-1"/>
    <property type="gene ID" value="SSLN_0001928201"/>
</dbReference>
<reference evidence="2 3" key="2">
    <citation type="submission" date="2018-11" db="EMBL/GenBank/DDBJ databases">
        <authorList>
            <consortium name="Pathogen Informatics"/>
        </authorList>
    </citation>
    <scope>NUCLEOTIDE SEQUENCE [LARGE SCALE GENOMIC DNA]</scope>
    <source>
        <strain evidence="2 3">NST_G2</strain>
    </source>
</reference>
<dbReference type="STRING" id="70667.A0A183TQ37"/>
<evidence type="ECO:0000313" key="4">
    <source>
        <dbReference type="WBParaSite" id="SSLN_0001928201-mRNA-1"/>
    </source>
</evidence>
<feature type="region of interest" description="Disordered" evidence="1">
    <location>
        <begin position="1"/>
        <end position="45"/>
    </location>
</feature>
<reference evidence="4" key="1">
    <citation type="submission" date="2016-06" db="UniProtKB">
        <authorList>
            <consortium name="WormBaseParasite"/>
        </authorList>
    </citation>
    <scope>IDENTIFICATION</scope>
</reference>
<feature type="compositionally biased region" description="Basic and acidic residues" evidence="1">
    <location>
        <begin position="36"/>
        <end position="45"/>
    </location>
</feature>
<protein>
    <submittedName>
        <fullName evidence="2 4">Uncharacterized protein</fullName>
    </submittedName>
</protein>
<organism evidence="4">
    <name type="scientific">Schistocephalus solidus</name>
    <name type="common">Tapeworm</name>
    <dbReference type="NCBI Taxonomy" id="70667"/>
    <lineage>
        <taxon>Eukaryota</taxon>
        <taxon>Metazoa</taxon>
        <taxon>Spiralia</taxon>
        <taxon>Lophotrochozoa</taxon>
        <taxon>Platyhelminthes</taxon>
        <taxon>Cestoda</taxon>
        <taxon>Eucestoda</taxon>
        <taxon>Diphyllobothriidea</taxon>
        <taxon>Diphyllobothriidae</taxon>
        <taxon>Schistocephalus</taxon>
    </lineage>
</organism>
<proteinExistence type="predicted"/>
<dbReference type="OrthoDB" id="6627613at2759"/>
<keyword evidence="3" id="KW-1185">Reference proteome</keyword>
<evidence type="ECO:0000313" key="2">
    <source>
        <dbReference type="EMBL" id="VDM04970.1"/>
    </source>
</evidence>
<accession>A0A183TQ37</accession>
<dbReference type="AlphaFoldDB" id="A0A183TQ37"/>
<evidence type="ECO:0000256" key="1">
    <source>
        <dbReference type="SAM" id="MobiDB-lite"/>
    </source>
</evidence>
<gene>
    <name evidence="2" type="ORF">SSLN_LOCUS18584</name>
</gene>